<dbReference type="OrthoDB" id="6121572at2759"/>
<feature type="transmembrane region" description="Helical" evidence="8">
    <location>
        <begin position="197"/>
        <end position="218"/>
    </location>
</feature>
<gene>
    <name evidence="11" type="primary">LOC111131798</name>
</gene>
<keyword evidence="3 8" id="KW-1133">Transmembrane helix</keyword>
<dbReference type="Pfam" id="PF00001">
    <property type="entry name" value="7tm_1"/>
    <property type="match status" value="1"/>
</dbReference>
<feature type="domain" description="G-protein coupled receptors family 1 profile" evidence="9">
    <location>
        <begin position="51"/>
        <end position="306"/>
    </location>
</feature>
<comment type="subcellular location">
    <subcellularLocation>
        <location evidence="1">Membrane</location>
        <topology evidence="1">Multi-pass membrane protein</topology>
    </subcellularLocation>
</comment>
<evidence type="ECO:0000256" key="4">
    <source>
        <dbReference type="ARBA" id="ARBA00023040"/>
    </source>
</evidence>
<keyword evidence="4" id="KW-0297">G-protein coupled receptor</keyword>
<keyword evidence="2 8" id="KW-0812">Transmembrane</keyword>
<evidence type="ECO:0000256" key="5">
    <source>
        <dbReference type="ARBA" id="ARBA00023136"/>
    </source>
</evidence>
<feature type="transmembrane region" description="Helical" evidence="8">
    <location>
        <begin position="285"/>
        <end position="308"/>
    </location>
</feature>
<evidence type="ECO:0000313" key="11">
    <source>
        <dbReference type="RefSeq" id="XP_022335213.1"/>
    </source>
</evidence>
<feature type="transmembrane region" description="Helical" evidence="8">
    <location>
        <begin position="71"/>
        <end position="92"/>
    </location>
</feature>
<evidence type="ECO:0000256" key="3">
    <source>
        <dbReference type="ARBA" id="ARBA00022989"/>
    </source>
</evidence>
<organism evidence="10 11">
    <name type="scientific">Crassostrea virginica</name>
    <name type="common">Eastern oyster</name>
    <dbReference type="NCBI Taxonomy" id="6565"/>
    <lineage>
        <taxon>Eukaryota</taxon>
        <taxon>Metazoa</taxon>
        <taxon>Spiralia</taxon>
        <taxon>Lophotrochozoa</taxon>
        <taxon>Mollusca</taxon>
        <taxon>Bivalvia</taxon>
        <taxon>Autobranchia</taxon>
        <taxon>Pteriomorphia</taxon>
        <taxon>Ostreida</taxon>
        <taxon>Ostreoidea</taxon>
        <taxon>Ostreidae</taxon>
        <taxon>Crassostrea</taxon>
    </lineage>
</organism>
<dbReference type="PRINTS" id="PR00237">
    <property type="entry name" value="GPCRRHODOPSN"/>
</dbReference>
<dbReference type="GO" id="GO:0016020">
    <property type="term" value="C:membrane"/>
    <property type="evidence" value="ECO:0007669"/>
    <property type="project" value="UniProtKB-SubCell"/>
</dbReference>
<dbReference type="InterPro" id="IPR050125">
    <property type="entry name" value="GPCR_opsins"/>
</dbReference>
<dbReference type="SUPFAM" id="SSF81321">
    <property type="entry name" value="Family A G protein-coupled receptor-like"/>
    <property type="match status" value="1"/>
</dbReference>
<accession>A0A8B8E6C8</accession>
<keyword evidence="7" id="KW-0807">Transducer</keyword>
<dbReference type="GO" id="GO:0004930">
    <property type="term" value="F:G protein-coupled receptor activity"/>
    <property type="evidence" value="ECO:0007669"/>
    <property type="project" value="UniProtKB-KW"/>
</dbReference>
<feature type="transmembrane region" description="Helical" evidence="8">
    <location>
        <begin position="32"/>
        <end position="59"/>
    </location>
</feature>
<evidence type="ECO:0000259" key="9">
    <source>
        <dbReference type="PROSITE" id="PS50262"/>
    </source>
</evidence>
<evidence type="ECO:0000256" key="8">
    <source>
        <dbReference type="SAM" id="Phobius"/>
    </source>
</evidence>
<dbReference type="InterPro" id="IPR017452">
    <property type="entry name" value="GPCR_Rhodpsn_7TM"/>
</dbReference>
<keyword evidence="6" id="KW-0675">Receptor</keyword>
<feature type="transmembrane region" description="Helical" evidence="8">
    <location>
        <begin position="250"/>
        <end position="279"/>
    </location>
</feature>
<evidence type="ECO:0000313" key="10">
    <source>
        <dbReference type="Proteomes" id="UP000694844"/>
    </source>
</evidence>
<dbReference type="RefSeq" id="XP_022335213.1">
    <property type="nucleotide sequence ID" value="XM_022479505.1"/>
</dbReference>
<feature type="transmembrane region" description="Helical" evidence="8">
    <location>
        <begin position="149"/>
        <end position="172"/>
    </location>
</feature>
<dbReference type="GeneID" id="111131798"/>
<dbReference type="InterPro" id="IPR000276">
    <property type="entry name" value="GPCR_Rhodpsn"/>
</dbReference>
<name>A0A8B8E6C8_CRAVI</name>
<dbReference type="AlphaFoldDB" id="A0A8B8E6C8"/>
<protein>
    <submittedName>
        <fullName evidence="11">Visual pigment-like receptor peropsin isoform X1</fullName>
    </submittedName>
</protein>
<keyword evidence="5 8" id="KW-0472">Membrane</keyword>
<keyword evidence="10" id="KW-1185">Reference proteome</keyword>
<evidence type="ECO:0000256" key="6">
    <source>
        <dbReference type="ARBA" id="ARBA00023170"/>
    </source>
</evidence>
<feature type="transmembrane region" description="Helical" evidence="8">
    <location>
        <begin position="112"/>
        <end position="137"/>
    </location>
</feature>
<evidence type="ECO:0000256" key="2">
    <source>
        <dbReference type="ARBA" id="ARBA00022692"/>
    </source>
</evidence>
<reference evidence="11" key="1">
    <citation type="submission" date="2025-08" db="UniProtKB">
        <authorList>
            <consortium name="RefSeq"/>
        </authorList>
    </citation>
    <scope>IDENTIFICATION</scope>
    <source>
        <tissue evidence="11">Whole sample</tissue>
    </source>
</reference>
<dbReference type="PANTHER" id="PTHR24240">
    <property type="entry name" value="OPSIN"/>
    <property type="match status" value="1"/>
</dbReference>
<evidence type="ECO:0000256" key="1">
    <source>
        <dbReference type="ARBA" id="ARBA00004141"/>
    </source>
</evidence>
<sequence>MLSSLSSNCSPITSDENVSICETEPTPELPAAMYVALAIYLFLLSLFGILVNGAFIYLYFSRKEIATVSNLYVVALCFCGFLISTLGVPFAAASCIRHEWIFGDGLCKLHGFLLTGLGIVMIALLTGIAVDKYIYIVRYHAHHKVTKSVAMAIIVSCNIYGIIWGILPLFGWNKYTLEPARLTCSVEWTGDISNHSYAITILFTGLLIPVGAIAYLYSTILQRVHSQRIVSQRLVSGSRKQIMIKREKKVAMTLFFMVGSFVLAWLPYSIYGFLCILGYSKDIPLVWHTIPSVFAKASILWNPLIYALRSKAMKKALAETYPFLRWIGPKAFRKQKLELRRNQTTHTVLKSNALNGSDVVVHSSGDNHVTSTSL</sequence>
<dbReference type="Proteomes" id="UP000694844">
    <property type="component" value="Chromosome 4"/>
</dbReference>
<proteinExistence type="predicted"/>
<dbReference type="PROSITE" id="PS50262">
    <property type="entry name" value="G_PROTEIN_RECEP_F1_2"/>
    <property type="match status" value="1"/>
</dbReference>
<dbReference type="CDD" id="cd14969">
    <property type="entry name" value="7tmA_Opsins_type2_animals"/>
    <property type="match status" value="1"/>
</dbReference>
<dbReference type="KEGG" id="cvn:111131798"/>
<dbReference type="Gene3D" id="1.20.1070.10">
    <property type="entry name" value="Rhodopsin 7-helix transmembrane proteins"/>
    <property type="match status" value="1"/>
</dbReference>
<evidence type="ECO:0000256" key="7">
    <source>
        <dbReference type="ARBA" id="ARBA00023224"/>
    </source>
</evidence>